<dbReference type="PROSITE" id="PS00455">
    <property type="entry name" value="AMP_BINDING"/>
    <property type="match status" value="1"/>
</dbReference>
<dbReference type="InterPro" id="IPR042099">
    <property type="entry name" value="ANL_N_sf"/>
</dbReference>
<dbReference type="AlphaFoldDB" id="A0A9Q0M699"/>
<evidence type="ECO:0000313" key="12">
    <source>
        <dbReference type="Proteomes" id="UP001142055"/>
    </source>
</evidence>
<dbReference type="Gene3D" id="3.40.50.12780">
    <property type="entry name" value="N-terminal domain of ligase-like"/>
    <property type="match status" value="1"/>
</dbReference>
<dbReference type="EC" id="6.2.1.3" evidence="6"/>
<dbReference type="PANTHER" id="PTHR43272">
    <property type="entry name" value="LONG-CHAIN-FATTY-ACID--COA LIGASE"/>
    <property type="match status" value="1"/>
</dbReference>
<evidence type="ECO:0000256" key="5">
    <source>
        <dbReference type="ARBA" id="ARBA00022840"/>
    </source>
</evidence>
<reference evidence="11" key="1">
    <citation type="submission" date="2022-12" db="EMBL/GenBank/DDBJ databases">
        <title>Genome assemblies of Blomia tropicalis.</title>
        <authorList>
            <person name="Cui Y."/>
        </authorList>
    </citation>
    <scope>NUCLEOTIDE SEQUENCE</scope>
    <source>
        <tissue evidence="11">Adult mites</tissue>
    </source>
</reference>
<keyword evidence="5" id="KW-0067">ATP-binding</keyword>
<evidence type="ECO:0000256" key="9">
    <source>
        <dbReference type="SAM" id="Phobius"/>
    </source>
</evidence>
<comment type="similarity">
    <text evidence="1">Belongs to the ATP-dependent AMP-binding enzyme family.</text>
</comment>
<name>A0A9Q0M699_BLOTA</name>
<dbReference type="OMA" id="LDKQHWT"/>
<feature type="transmembrane region" description="Helical" evidence="9">
    <location>
        <begin position="99"/>
        <end position="121"/>
    </location>
</feature>
<keyword evidence="2" id="KW-0436">Ligase</keyword>
<evidence type="ECO:0000256" key="3">
    <source>
        <dbReference type="ARBA" id="ARBA00022741"/>
    </source>
</evidence>
<evidence type="ECO:0000256" key="6">
    <source>
        <dbReference type="ARBA" id="ARBA00026121"/>
    </source>
</evidence>
<protein>
    <recommendedName>
        <fullName evidence="6">long-chain-fatty-acid--CoA ligase</fullName>
        <ecNumber evidence="6">6.2.1.3</ecNumber>
    </recommendedName>
</protein>
<evidence type="ECO:0000256" key="8">
    <source>
        <dbReference type="SAM" id="MobiDB-lite"/>
    </source>
</evidence>
<dbReference type="Pfam" id="PF00501">
    <property type="entry name" value="AMP-binding"/>
    <property type="match status" value="1"/>
</dbReference>
<evidence type="ECO:0000256" key="2">
    <source>
        <dbReference type="ARBA" id="ARBA00022598"/>
    </source>
</evidence>
<feature type="domain" description="AMP-dependent synthetase/ligase" evidence="10">
    <location>
        <begin position="234"/>
        <end position="650"/>
    </location>
</feature>
<comment type="caution">
    <text evidence="11">The sequence shown here is derived from an EMBL/GenBank/DDBJ whole genome shotgun (WGS) entry which is preliminary data.</text>
</comment>
<keyword evidence="3" id="KW-0547">Nucleotide-binding</keyword>
<dbReference type="InterPro" id="IPR000873">
    <property type="entry name" value="AMP-dep_synth/lig_dom"/>
</dbReference>
<keyword evidence="9" id="KW-1133">Transmembrane helix</keyword>
<dbReference type="GO" id="GO:0090433">
    <property type="term" value="F:palmitoyl-CoA ligase activity"/>
    <property type="evidence" value="ECO:0007669"/>
    <property type="project" value="TreeGrafter"/>
</dbReference>
<dbReference type="Proteomes" id="UP001142055">
    <property type="component" value="Chromosome 2"/>
</dbReference>
<evidence type="ECO:0000256" key="7">
    <source>
        <dbReference type="ARBA" id="ARBA00036813"/>
    </source>
</evidence>
<organism evidence="11 12">
    <name type="scientific">Blomia tropicalis</name>
    <name type="common">Mite</name>
    <dbReference type="NCBI Taxonomy" id="40697"/>
    <lineage>
        <taxon>Eukaryota</taxon>
        <taxon>Metazoa</taxon>
        <taxon>Ecdysozoa</taxon>
        <taxon>Arthropoda</taxon>
        <taxon>Chelicerata</taxon>
        <taxon>Arachnida</taxon>
        <taxon>Acari</taxon>
        <taxon>Acariformes</taxon>
        <taxon>Sarcoptiformes</taxon>
        <taxon>Astigmata</taxon>
        <taxon>Glycyphagoidea</taxon>
        <taxon>Echimyopodidae</taxon>
        <taxon>Blomia</taxon>
    </lineage>
</organism>
<evidence type="ECO:0000256" key="4">
    <source>
        <dbReference type="ARBA" id="ARBA00022832"/>
    </source>
</evidence>
<dbReference type="GO" id="GO:0005524">
    <property type="term" value="F:ATP binding"/>
    <property type="evidence" value="ECO:0007669"/>
    <property type="project" value="UniProtKB-KW"/>
</dbReference>
<keyword evidence="12" id="KW-1185">Reference proteome</keyword>
<dbReference type="GO" id="GO:0005886">
    <property type="term" value="C:plasma membrane"/>
    <property type="evidence" value="ECO:0007669"/>
    <property type="project" value="TreeGrafter"/>
</dbReference>
<evidence type="ECO:0000259" key="10">
    <source>
        <dbReference type="Pfam" id="PF00501"/>
    </source>
</evidence>
<keyword evidence="4" id="KW-0443">Lipid metabolism</keyword>
<gene>
    <name evidence="11" type="ORF">RDWZM_005524</name>
</gene>
<sequence>MDTENVYVSELIPDTREKPIEKKSATIDNGTNKPLLRRRRETEASRSSGEKITLPKIDGENINCSTNTNNIADNIAKSHTPLQLGQCLKMAGSILVKTFMGLFVTIVEMYTLVTLPVYFLIQKPWIRRRKSERNRVKIQNPPLIVNQNAMMIDGDQEEDKSMSAIFVRDVVIKQLHEIIHLDTVTEMLDKLPQFVGGKKNALGYRQILSEEISLDQQGNARRIDGRQLKRYRLSEYKWLTYDQVDFLSRSVAQAMFSKGIASSDKVLIISETRVEWMICAHAIIRTGATIVTLFSNLGLDGICHGIMETQASTVIASIDCLPLLEKVLEREGHSVKRLIYIDGYNKPNLDRIDPSIETYSLSNLEEEGKRAVQDGIVRPLFKADPEHLMLIMYTSGTTGIPKGVMFTHRQFVSSLQALFVLVQDIIDEAPIHRYISYLPMAHVLELTVESFFFFGGVEIGYASPFTLTDSAPGLASDQKCDIKLLKPTVITAVPLVLDRILKEVNEKLRARTPISQPIFKYLMEYKSRWTRRGYKCNIVRRLLCSKVQEQLGGNLSYMVVGGAPLDSQVQATIKSALDLTLIHGYGATETTGAVMAMDFDDLEYGGVGAPLGGVKLRLKDWHEGNYSCKDIPHPRGEIIIGGGSIVKGYYKLPEQSEEAFYTDRDGTRWFRTGDIGLMYPNGTIKIIDRRKDLIKLQNGEYISLGKVESALKTSQYVDNICVYGGPFSNHLVALISPNKKSLNQLVAKLGKQYMQTMNDICDDNEVEQEIYEEIIIAAKTAGLGKKEIPLRIKVVPDEWTPDNGILTAALKLKRKTIEINYHKLIEQLYSEDHDYNGIINKRIIKNHKKIAINDSMVKSSDTNNNNIGMNRTNQFNGLSDRTVNGNVEHTNIEIHSV</sequence>
<feature type="region of interest" description="Disordered" evidence="8">
    <location>
        <begin position="17"/>
        <end position="51"/>
    </location>
</feature>
<dbReference type="PANTHER" id="PTHR43272:SF83">
    <property type="entry name" value="ACYL-COA SYNTHETASE LONG-CHAIN, ISOFORM J"/>
    <property type="match status" value="1"/>
</dbReference>
<dbReference type="GO" id="GO:0005783">
    <property type="term" value="C:endoplasmic reticulum"/>
    <property type="evidence" value="ECO:0007669"/>
    <property type="project" value="TreeGrafter"/>
</dbReference>
<proteinExistence type="inferred from homology"/>
<dbReference type="GO" id="GO:0030182">
    <property type="term" value="P:neuron differentiation"/>
    <property type="evidence" value="ECO:0007669"/>
    <property type="project" value="TreeGrafter"/>
</dbReference>
<dbReference type="SUPFAM" id="SSF56801">
    <property type="entry name" value="Acetyl-CoA synthetase-like"/>
    <property type="match status" value="1"/>
</dbReference>
<dbReference type="GO" id="GO:0005811">
    <property type="term" value="C:lipid droplet"/>
    <property type="evidence" value="ECO:0007669"/>
    <property type="project" value="TreeGrafter"/>
</dbReference>
<dbReference type="InterPro" id="IPR020845">
    <property type="entry name" value="AMP-binding_CS"/>
</dbReference>
<keyword evidence="9" id="KW-0472">Membrane</keyword>
<dbReference type="GO" id="GO:0035336">
    <property type="term" value="P:long-chain fatty-acyl-CoA metabolic process"/>
    <property type="evidence" value="ECO:0007669"/>
    <property type="project" value="TreeGrafter"/>
</dbReference>
<comment type="catalytic activity">
    <reaction evidence="7">
        <text>a long-chain fatty acid + ATP + CoA = a long-chain fatty acyl-CoA + AMP + diphosphate</text>
        <dbReference type="Rhea" id="RHEA:15421"/>
        <dbReference type="ChEBI" id="CHEBI:30616"/>
        <dbReference type="ChEBI" id="CHEBI:33019"/>
        <dbReference type="ChEBI" id="CHEBI:57287"/>
        <dbReference type="ChEBI" id="CHEBI:57560"/>
        <dbReference type="ChEBI" id="CHEBI:83139"/>
        <dbReference type="ChEBI" id="CHEBI:456215"/>
        <dbReference type="EC" id="6.2.1.3"/>
    </reaction>
</comment>
<dbReference type="EMBL" id="JAPWDV010000002">
    <property type="protein sequence ID" value="KAJ6219712.1"/>
    <property type="molecule type" value="Genomic_DNA"/>
</dbReference>
<evidence type="ECO:0000313" key="11">
    <source>
        <dbReference type="EMBL" id="KAJ6219712.1"/>
    </source>
</evidence>
<keyword evidence="4" id="KW-0276">Fatty acid metabolism</keyword>
<keyword evidence="9" id="KW-0812">Transmembrane</keyword>
<accession>A0A9Q0M699</accession>
<evidence type="ECO:0000256" key="1">
    <source>
        <dbReference type="ARBA" id="ARBA00006432"/>
    </source>
</evidence>